<dbReference type="Pfam" id="PF00899">
    <property type="entry name" value="ThiF"/>
    <property type="match status" value="1"/>
</dbReference>
<dbReference type="GO" id="GO:0008641">
    <property type="term" value="F:ubiquitin-like modifier activating enzyme activity"/>
    <property type="evidence" value="ECO:0007669"/>
    <property type="project" value="InterPro"/>
</dbReference>
<proteinExistence type="inferred from homology"/>
<keyword evidence="2 15" id="KW-0808">Transferase</keyword>
<dbReference type="PANTHER" id="PTHR10953">
    <property type="entry name" value="UBIQUITIN-ACTIVATING ENZYME E1"/>
    <property type="match status" value="1"/>
</dbReference>
<feature type="domain" description="THIF-type NAD/FAD binding fold" evidence="14">
    <location>
        <begin position="9"/>
        <end position="246"/>
    </location>
</feature>
<comment type="similarity">
    <text evidence="1">Belongs to the HesA/MoeB/ThiF family.</text>
</comment>
<dbReference type="SUPFAM" id="SSF69572">
    <property type="entry name" value="Activating enzymes of the ubiquitin-like proteins"/>
    <property type="match status" value="1"/>
</dbReference>
<dbReference type="PANTHER" id="PTHR10953:SF102">
    <property type="entry name" value="ADENYLYLTRANSFERASE AND SULFURTRANSFERASE MOCS3"/>
    <property type="match status" value="1"/>
</dbReference>
<dbReference type="RefSeq" id="WP_108674104.1">
    <property type="nucleotide sequence ID" value="NZ_CP025628.1"/>
</dbReference>
<comment type="subunit">
    <text evidence="7">Homodimer. Forms a stable heterotetrameric complex of 2 MoeB and 2 MoaD during adenylation of MoaD.</text>
</comment>
<evidence type="ECO:0000313" key="15">
    <source>
        <dbReference type="EMBL" id="AWD32708.1"/>
    </source>
</evidence>
<evidence type="ECO:0000259" key="14">
    <source>
        <dbReference type="Pfam" id="PF00899"/>
    </source>
</evidence>
<evidence type="ECO:0000256" key="2">
    <source>
        <dbReference type="ARBA" id="ARBA00022679"/>
    </source>
</evidence>
<dbReference type="CDD" id="cd00757">
    <property type="entry name" value="ThiF_MoeB_HesA_family"/>
    <property type="match status" value="1"/>
</dbReference>
<keyword evidence="3" id="KW-0547">Nucleotide-binding</keyword>
<dbReference type="AlphaFoldDB" id="A0A3Q8F6Y7"/>
<dbReference type="InterPro" id="IPR035985">
    <property type="entry name" value="Ubiquitin-activating_enz"/>
</dbReference>
<keyword evidence="4" id="KW-0067">ATP-binding</keyword>
<sequence>MNDEQLLRYSRNILIEELGINGQEKLLSSNIVIFGVGGTGSAAALYLTLAGIKKITIVDYDIVELSNLQRQILHHSATLGQLKVKSAKNTLATYNEDVEINCISEKITDRKNLYKYIKNFDLVLDCTDNFSSRYKINLACVLTSTPLISGAAIEMKGQISTYDLRYIESPCYNCVFPENKKTEDINCANMGVLSPIVGTIGSLQAIEAIKILAEINNIKELNNHLLIFNFFNMSIRKTKIIRDDKCIICKDR</sequence>
<evidence type="ECO:0000256" key="7">
    <source>
        <dbReference type="ARBA" id="ARBA00063809"/>
    </source>
</evidence>
<dbReference type="NCBIfam" id="NF004281">
    <property type="entry name" value="PRK05690.1"/>
    <property type="match status" value="1"/>
</dbReference>
<dbReference type="GO" id="GO:0005829">
    <property type="term" value="C:cytosol"/>
    <property type="evidence" value="ECO:0007669"/>
    <property type="project" value="TreeGrafter"/>
</dbReference>
<gene>
    <name evidence="15" type="primary">moeB</name>
    <name evidence="15" type="ORF">CKSOR_00608</name>
</gene>
<evidence type="ECO:0000313" key="16">
    <source>
        <dbReference type="Proteomes" id="UP000266796"/>
    </source>
</evidence>
<evidence type="ECO:0000256" key="13">
    <source>
        <dbReference type="SAM" id="Phobius"/>
    </source>
</evidence>
<keyword evidence="13" id="KW-0472">Membrane</keyword>
<comment type="function">
    <text evidence="6">Catalyzes the adenylation by ATP of the carboxyl group of the C-terminal glycine of sulfur carrier protein MoaD.</text>
</comment>
<dbReference type="InterPro" id="IPR045886">
    <property type="entry name" value="ThiF/MoeB/HesA"/>
</dbReference>
<dbReference type="GO" id="GO:0061605">
    <property type="term" value="F:molybdopterin-synthase adenylyltransferase activity"/>
    <property type="evidence" value="ECO:0007669"/>
    <property type="project" value="UniProtKB-EC"/>
</dbReference>
<evidence type="ECO:0000256" key="1">
    <source>
        <dbReference type="ARBA" id="ARBA00009919"/>
    </source>
</evidence>
<evidence type="ECO:0000256" key="10">
    <source>
        <dbReference type="ARBA" id="ARBA00075110"/>
    </source>
</evidence>
<accession>A0A3Q8F6Y7</accession>
<dbReference type="EC" id="2.7.7.80" evidence="8"/>
<dbReference type="GO" id="GO:0005524">
    <property type="term" value="F:ATP binding"/>
    <property type="evidence" value="ECO:0007669"/>
    <property type="project" value="UniProtKB-KW"/>
</dbReference>
<evidence type="ECO:0000256" key="3">
    <source>
        <dbReference type="ARBA" id="ARBA00022741"/>
    </source>
</evidence>
<dbReference type="Proteomes" id="UP000266796">
    <property type="component" value="Chromosome"/>
</dbReference>
<evidence type="ECO:0000256" key="4">
    <source>
        <dbReference type="ARBA" id="ARBA00022840"/>
    </source>
</evidence>
<dbReference type="OrthoDB" id="9804286at2"/>
<dbReference type="GO" id="GO:0004792">
    <property type="term" value="F:thiosulfate-cyanide sulfurtransferase activity"/>
    <property type="evidence" value="ECO:0007669"/>
    <property type="project" value="TreeGrafter"/>
</dbReference>
<comment type="catalytic activity">
    <reaction evidence="5">
        <text>[molybdopterin-synthase sulfur-carrier protein]-C-terminal Gly-Gly + ATP + H(+) = [molybdopterin-synthase sulfur-carrier protein]-C-terminal Gly-Gly-AMP + diphosphate</text>
        <dbReference type="Rhea" id="RHEA:43616"/>
        <dbReference type="Rhea" id="RHEA-COMP:12159"/>
        <dbReference type="Rhea" id="RHEA-COMP:12202"/>
        <dbReference type="ChEBI" id="CHEBI:15378"/>
        <dbReference type="ChEBI" id="CHEBI:30616"/>
        <dbReference type="ChEBI" id="CHEBI:33019"/>
        <dbReference type="ChEBI" id="CHEBI:90618"/>
        <dbReference type="ChEBI" id="CHEBI:90778"/>
        <dbReference type="EC" id="2.7.7.80"/>
    </reaction>
</comment>
<keyword evidence="13" id="KW-0812">Transmembrane</keyword>
<evidence type="ECO:0000256" key="12">
    <source>
        <dbReference type="ARBA" id="ARBA00078531"/>
    </source>
</evidence>
<dbReference type="FunFam" id="3.40.50.720:FF:000033">
    <property type="entry name" value="Adenylyltransferase and sulfurtransferase MOCS3"/>
    <property type="match status" value="1"/>
</dbReference>
<dbReference type="KEGG" id="kso:CKSOR_00608"/>
<dbReference type="GO" id="GO:0008146">
    <property type="term" value="F:sulfotransferase activity"/>
    <property type="evidence" value="ECO:0007669"/>
    <property type="project" value="TreeGrafter"/>
</dbReference>
<evidence type="ECO:0000256" key="11">
    <source>
        <dbReference type="ARBA" id="ARBA00075328"/>
    </source>
</evidence>
<evidence type="ECO:0000256" key="8">
    <source>
        <dbReference type="ARBA" id="ARBA00066884"/>
    </source>
</evidence>
<protein>
    <recommendedName>
        <fullName evidence="9">Molybdopterin-synthase adenylyltransferase</fullName>
        <ecNumber evidence="8">2.7.7.80</ecNumber>
    </recommendedName>
    <alternativeName>
        <fullName evidence="12">MoaD protein adenylase</fullName>
    </alternativeName>
    <alternativeName>
        <fullName evidence="10">Molybdopterin-converting factor subunit 1 adenylase</fullName>
    </alternativeName>
    <alternativeName>
        <fullName evidence="11">Sulfur carrier protein MoaD adenylyltransferase</fullName>
    </alternativeName>
</protein>
<keyword evidence="15" id="KW-0548">Nucleotidyltransferase</keyword>
<dbReference type="Gene3D" id="3.40.50.720">
    <property type="entry name" value="NAD(P)-binding Rossmann-like Domain"/>
    <property type="match status" value="1"/>
</dbReference>
<evidence type="ECO:0000256" key="9">
    <source>
        <dbReference type="ARBA" id="ARBA00073635"/>
    </source>
</evidence>
<keyword evidence="13" id="KW-1133">Transmembrane helix</keyword>
<evidence type="ECO:0000256" key="5">
    <source>
        <dbReference type="ARBA" id="ARBA00052218"/>
    </source>
</evidence>
<name>A0A3Q8F6Y7_9PROT</name>
<dbReference type="EMBL" id="CP025628">
    <property type="protein sequence ID" value="AWD32708.1"/>
    <property type="molecule type" value="Genomic_DNA"/>
</dbReference>
<reference evidence="15 16" key="1">
    <citation type="journal article" date="2018" name="Parasitology">
        <title>The reduced genome of Candidatus Kinetoplastibacterium sorsogonicusi, the endosymbiont of Kentomonas sorsogonicus (Trypanosomatidae): loss of the haem-synthesis pathway.</title>
        <authorList>
            <person name="Silva F.M."/>
            <person name="Kostygov A.Y."/>
            <person name="Spodareva V.V."/>
            <person name="Butenko A."/>
            <person name="Tossou R."/>
            <person name="Lukes J."/>
            <person name="Yurchenko V."/>
            <person name="Alves J.M.P."/>
        </authorList>
    </citation>
    <scope>NUCLEOTIDE SEQUENCE [LARGE SCALE GENOMIC DNA]</scope>
    <source>
        <strain evidence="15 16">MF-08</strain>
    </source>
</reference>
<dbReference type="InterPro" id="IPR000594">
    <property type="entry name" value="ThiF_NAD_FAD-bd"/>
</dbReference>
<evidence type="ECO:0000256" key="6">
    <source>
        <dbReference type="ARBA" id="ARBA00055169"/>
    </source>
</evidence>
<keyword evidence="16" id="KW-1185">Reference proteome</keyword>
<feature type="transmembrane region" description="Helical" evidence="13">
    <location>
        <begin position="31"/>
        <end position="52"/>
    </location>
</feature>
<organism evidence="15 16">
    <name type="scientific">Candidatus Kinetoplastidibacterium kentomonadis</name>
    <dbReference type="NCBI Taxonomy" id="1576550"/>
    <lineage>
        <taxon>Bacteria</taxon>
        <taxon>Pseudomonadati</taxon>
        <taxon>Pseudomonadota</taxon>
        <taxon>Betaproteobacteria</taxon>
        <taxon>Candidatus Kinetoplastidibacterium</taxon>
    </lineage>
</organism>